<dbReference type="InterPro" id="IPR003689">
    <property type="entry name" value="ZIP"/>
</dbReference>
<dbReference type="GO" id="GO:0140410">
    <property type="term" value="F:monoatomic cation:bicarbonate symporter activity"/>
    <property type="evidence" value="ECO:0007669"/>
    <property type="project" value="TreeGrafter"/>
</dbReference>
<evidence type="ECO:0000256" key="7">
    <source>
        <dbReference type="ARBA" id="ARBA00022989"/>
    </source>
</evidence>
<evidence type="ECO:0000259" key="12">
    <source>
        <dbReference type="SMART" id="SM00848"/>
    </source>
</evidence>
<dbReference type="PANTHER" id="PTHR12191">
    <property type="entry name" value="SOLUTE CARRIER FAMILY 39"/>
    <property type="match status" value="1"/>
</dbReference>
<dbReference type="GO" id="GO:0005886">
    <property type="term" value="C:plasma membrane"/>
    <property type="evidence" value="ECO:0007669"/>
    <property type="project" value="TreeGrafter"/>
</dbReference>
<dbReference type="CDD" id="cd02248">
    <property type="entry name" value="Peptidase_C1A"/>
    <property type="match status" value="1"/>
</dbReference>
<feature type="transmembrane region" description="Helical" evidence="10">
    <location>
        <begin position="6"/>
        <end position="23"/>
    </location>
</feature>
<evidence type="ECO:0000256" key="2">
    <source>
        <dbReference type="ARBA" id="ARBA00006939"/>
    </source>
</evidence>
<name>A0A8S9XU07_APOLU</name>
<evidence type="ECO:0000256" key="10">
    <source>
        <dbReference type="SAM" id="Phobius"/>
    </source>
</evidence>
<sequence>MGLLSVGIISLSGVTGAVLWPVLKSVYYPHVLTSLIGLAVGSLSSTALFQLIPEAFEIPKYDESMGYLATALCGWCSVWIIYFIECVSKIAFRKTPVEEPKKVASYECNGIEETFQLKEQSDYVNNTHDAVVDKYKPKKISAVAWMIIFGDGIHNFIDGVTIGAGYSQNIGTGVGLSIAIACEEFPHELGDFAILLQSGMSLKTAMCYNFLSACTAFLGLILGIVLGGLEGSHYIFAFAGSLFLYISLGHLIPELKGDIKKCLKESRSKATVFFFLQNIGILTGCCLIYSITRHNEAITNLNSGGTCIPGMFTILQGTSYEVASGIFRGCEKFYLLEITNKQKVTTYGTFPPDKPFFSSMELSSDKMIGGLVLLLLLALPSEQAPQLINNDIPTTNGESFDFQNDLDGLTGEVADEVSSAKVDGENGGQSDAFFELKAKCGYKSGSNKTTVGSIFWQAKYDDIATDIKLFAKKCKTIGRGVPNLDSEWENYKKEHGKSYSSPNEEKIRRELYFKRKDDIEEHNARYKQGLTSYSMKLNHFSDMHDEEMAQSLGSLTEGFLNHPSVTSYVPSNLSLPPYVDWRRRGMVTSVKNQGSCGSCWAFSTVGGIEAQWKKRKGELRSLSPQQLVDCSLTRPNTGCKGGNVEAALTDIIHSGGIMTERDYPYHSQGGHVIRYPCRFDRRRVAARVRGWSNVPSRDERAMAEFVANRGPVSAMIHVSRNFYHYKRVYFQTERPELLDHQKLVGHWLGTERLWTHEQRQEQPVHHLLLRPSTCGVTADNSSCGDVV</sequence>
<comment type="similarity">
    <text evidence="2">Belongs to the ZIP transporter (TC 2.A.5) family.</text>
</comment>
<dbReference type="SMART" id="SM00848">
    <property type="entry name" value="Inhibitor_I29"/>
    <property type="match status" value="1"/>
</dbReference>
<feature type="domain" description="Cathepsin propeptide inhibitor" evidence="12">
    <location>
        <begin position="488"/>
        <end position="548"/>
    </location>
</feature>
<keyword evidence="14" id="KW-1185">Reference proteome</keyword>
<feature type="transmembrane region" description="Helical" evidence="10">
    <location>
        <begin position="64"/>
        <end position="84"/>
    </location>
</feature>
<dbReference type="GO" id="GO:0006508">
    <property type="term" value="P:proteolysis"/>
    <property type="evidence" value="ECO:0007669"/>
    <property type="project" value="UniProtKB-KW"/>
</dbReference>
<dbReference type="SUPFAM" id="SSF54001">
    <property type="entry name" value="Cysteine proteinases"/>
    <property type="match status" value="1"/>
</dbReference>
<dbReference type="OrthoDB" id="200954at2759"/>
<comment type="subcellular location">
    <subcellularLocation>
        <location evidence="1">Membrane</location>
        <topology evidence="1">Multi-pass membrane protein</topology>
    </subcellularLocation>
</comment>
<dbReference type="GO" id="GO:0071578">
    <property type="term" value="P:zinc ion import across plasma membrane"/>
    <property type="evidence" value="ECO:0007669"/>
    <property type="project" value="TreeGrafter"/>
</dbReference>
<dbReference type="GO" id="GO:0030003">
    <property type="term" value="P:intracellular monoatomic cation homeostasis"/>
    <property type="evidence" value="ECO:0007669"/>
    <property type="project" value="TreeGrafter"/>
</dbReference>
<evidence type="ECO:0000256" key="9">
    <source>
        <dbReference type="ARBA" id="ARBA00023145"/>
    </source>
</evidence>
<accession>A0A8S9XU07</accession>
<dbReference type="SMART" id="SM00645">
    <property type="entry name" value="Pept_C1"/>
    <property type="match status" value="1"/>
</dbReference>
<keyword evidence="9" id="KW-0865">Zymogen</keyword>
<reference evidence="13" key="1">
    <citation type="journal article" date="2021" name="Mol. Ecol. Resour.">
        <title>Apolygus lucorum genome provides insights into omnivorousness and mesophyll feeding.</title>
        <authorList>
            <person name="Liu Y."/>
            <person name="Liu H."/>
            <person name="Wang H."/>
            <person name="Huang T."/>
            <person name="Liu B."/>
            <person name="Yang B."/>
            <person name="Yin L."/>
            <person name="Li B."/>
            <person name="Zhang Y."/>
            <person name="Zhang S."/>
            <person name="Jiang F."/>
            <person name="Zhang X."/>
            <person name="Ren Y."/>
            <person name="Wang B."/>
            <person name="Wang S."/>
            <person name="Lu Y."/>
            <person name="Wu K."/>
            <person name="Fan W."/>
            <person name="Wang G."/>
        </authorList>
    </citation>
    <scope>NUCLEOTIDE SEQUENCE</scope>
    <source>
        <strain evidence="13">12Hb</strain>
    </source>
</reference>
<feature type="transmembrane region" description="Helical" evidence="10">
    <location>
        <begin position="272"/>
        <end position="291"/>
    </location>
</feature>
<dbReference type="AlphaFoldDB" id="A0A8S9XU07"/>
<feature type="domain" description="Peptidase C1A papain C-terminal" evidence="11">
    <location>
        <begin position="575"/>
        <end position="785"/>
    </location>
</feature>
<feature type="transmembrane region" description="Helical" evidence="10">
    <location>
        <begin position="207"/>
        <end position="228"/>
    </location>
</feature>
<keyword evidence="6" id="KW-0788">Thiol protease</keyword>
<keyword evidence="5" id="KW-0378">Hydrolase</keyword>
<evidence type="ECO:0008006" key="15">
    <source>
        <dbReference type="Google" id="ProtNLM"/>
    </source>
</evidence>
<organism evidence="13 14">
    <name type="scientific">Apolygus lucorum</name>
    <name type="common">Small green plant bug</name>
    <name type="synonym">Lygocoris lucorum</name>
    <dbReference type="NCBI Taxonomy" id="248454"/>
    <lineage>
        <taxon>Eukaryota</taxon>
        <taxon>Metazoa</taxon>
        <taxon>Ecdysozoa</taxon>
        <taxon>Arthropoda</taxon>
        <taxon>Hexapoda</taxon>
        <taxon>Insecta</taxon>
        <taxon>Pterygota</taxon>
        <taxon>Neoptera</taxon>
        <taxon>Paraneoptera</taxon>
        <taxon>Hemiptera</taxon>
        <taxon>Heteroptera</taxon>
        <taxon>Panheteroptera</taxon>
        <taxon>Cimicomorpha</taxon>
        <taxon>Miridae</taxon>
        <taxon>Mirini</taxon>
        <taxon>Apolygus</taxon>
    </lineage>
</organism>
<feature type="transmembrane region" description="Helical" evidence="10">
    <location>
        <begin position="234"/>
        <end position="252"/>
    </location>
</feature>
<keyword evidence="4 10" id="KW-0812">Transmembrane</keyword>
<keyword evidence="3" id="KW-0645">Protease</keyword>
<dbReference type="InterPro" id="IPR038765">
    <property type="entry name" value="Papain-like_cys_pep_sf"/>
</dbReference>
<dbReference type="Gene3D" id="1.10.287.2250">
    <property type="match status" value="1"/>
</dbReference>
<comment type="caution">
    <text evidence="13">The sequence shown here is derived from an EMBL/GenBank/DDBJ whole genome shotgun (WGS) entry which is preliminary data.</text>
</comment>
<keyword evidence="7 10" id="KW-1133">Transmembrane helix</keyword>
<dbReference type="Pfam" id="PF00112">
    <property type="entry name" value="Peptidase_C1"/>
    <property type="match status" value="1"/>
</dbReference>
<dbReference type="InterPro" id="IPR050799">
    <property type="entry name" value="ZIP_Transporter"/>
</dbReference>
<evidence type="ECO:0000313" key="13">
    <source>
        <dbReference type="EMBL" id="KAF6211586.1"/>
    </source>
</evidence>
<keyword evidence="8 10" id="KW-0472">Membrane</keyword>
<evidence type="ECO:0000256" key="4">
    <source>
        <dbReference type="ARBA" id="ARBA00022692"/>
    </source>
</evidence>
<dbReference type="InterPro" id="IPR013201">
    <property type="entry name" value="Prot_inhib_I29"/>
</dbReference>
<dbReference type="Pfam" id="PF08246">
    <property type="entry name" value="Inhibitor_I29"/>
    <property type="match status" value="1"/>
</dbReference>
<protein>
    <recommendedName>
        <fullName evidence="15">Cathepsin propeptide inhibitor domain-containing protein</fullName>
    </recommendedName>
</protein>
<dbReference type="Proteomes" id="UP000466442">
    <property type="component" value="Unassembled WGS sequence"/>
</dbReference>
<dbReference type="EMBL" id="WIXP02000004">
    <property type="protein sequence ID" value="KAF6211586.1"/>
    <property type="molecule type" value="Genomic_DNA"/>
</dbReference>
<feature type="transmembrane region" description="Helical" evidence="10">
    <location>
        <begin position="30"/>
        <end position="52"/>
    </location>
</feature>
<evidence type="ECO:0000259" key="11">
    <source>
        <dbReference type="SMART" id="SM00645"/>
    </source>
</evidence>
<dbReference type="InterPro" id="IPR000668">
    <property type="entry name" value="Peptidase_C1A_C"/>
</dbReference>
<proteinExistence type="inferred from homology"/>
<evidence type="ECO:0000256" key="1">
    <source>
        <dbReference type="ARBA" id="ARBA00004141"/>
    </source>
</evidence>
<evidence type="ECO:0000256" key="8">
    <source>
        <dbReference type="ARBA" id="ARBA00023136"/>
    </source>
</evidence>
<dbReference type="InterPro" id="IPR039417">
    <property type="entry name" value="Peptidase_C1A_papain-like"/>
</dbReference>
<dbReference type="GO" id="GO:0008234">
    <property type="term" value="F:cysteine-type peptidase activity"/>
    <property type="evidence" value="ECO:0007669"/>
    <property type="project" value="UniProtKB-KW"/>
</dbReference>
<evidence type="ECO:0000256" key="6">
    <source>
        <dbReference type="ARBA" id="ARBA00022807"/>
    </source>
</evidence>
<evidence type="ECO:0000256" key="3">
    <source>
        <dbReference type="ARBA" id="ARBA00022670"/>
    </source>
</evidence>
<dbReference type="InterPro" id="IPR000169">
    <property type="entry name" value="Pept_cys_AS"/>
</dbReference>
<gene>
    <name evidence="13" type="ORF">GE061_012099</name>
</gene>
<dbReference type="Gene3D" id="3.90.70.10">
    <property type="entry name" value="Cysteine proteinases"/>
    <property type="match status" value="1"/>
</dbReference>
<evidence type="ECO:0000256" key="5">
    <source>
        <dbReference type="ARBA" id="ARBA00022801"/>
    </source>
</evidence>
<dbReference type="PANTHER" id="PTHR12191:SF37">
    <property type="entry name" value="ZINC TRANSPORTER FOI"/>
    <property type="match status" value="1"/>
</dbReference>
<dbReference type="Pfam" id="PF02535">
    <property type="entry name" value="Zip"/>
    <property type="match status" value="1"/>
</dbReference>
<evidence type="ECO:0000313" key="14">
    <source>
        <dbReference type="Proteomes" id="UP000466442"/>
    </source>
</evidence>
<dbReference type="PROSITE" id="PS00139">
    <property type="entry name" value="THIOL_PROTEASE_CYS"/>
    <property type="match status" value="1"/>
</dbReference>
<dbReference type="GO" id="GO:0005385">
    <property type="term" value="F:zinc ion transmembrane transporter activity"/>
    <property type="evidence" value="ECO:0007669"/>
    <property type="project" value="TreeGrafter"/>
</dbReference>